<feature type="compositionally biased region" description="Polar residues" evidence="1">
    <location>
        <begin position="74"/>
        <end position="85"/>
    </location>
</feature>
<proteinExistence type="predicted"/>
<feature type="region of interest" description="Disordered" evidence="1">
    <location>
        <begin position="72"/>
        <end position="97"/>
    </location>
</feature>
<feature type="region of interest" description="Disordered" evidence="1">
    <location>
        <begin position="1"/>
        <end position="57"/>
    </location>
</feature>
<protein>
    <submittedName>
        <fullName evidence="2">Uncharacterized protein</fullName>
    </submittedName>
</protein>
<dbReference type="AlphaFoldDB" id="A0A6A4I755"/>
<dbReference type="OrthoDB" id="3263613at2759"/>
<dbReference type="Proteomes" id="UP000799118">
    <property type="component" value="Unassembled WGS sequence"/>
</dbReference>
<dbReference type="EMBL" id="ML769413">
    <property type="protein sequence ID" value="KAE9404917.1"/>
    <property type="molecule type" value="Genomic_DNA"/>
</dbReference>
<accession>A0A6A4I755</accession>
<evidence type="ECO:0000313" key="3">
    <source>
        <dbReference type="Proteomes" id="UP000799118"/>
    </source>
</evidence>
<feature type="compositionally biased region" description="Basic residues" evidence="1">
    <location>
        <begin position="32"/>
        <end position="46"/>
    </location>
</feature>
<sequence length="321" mass="34194">MPPSTRSKSANNTPAKSAAVSELDTLVTPTRKAPHCTKCNRPRAGHPRSGCPFVADDENADTNSSNIADALGSLTITGGTEPKTPTQRKGRRSLGVTTPSVPVEFEDMKKVLRERRRSEKTAALVPSQTLDSLPDSELEMLLIPGEKDGVGADDRQETNRKGEVHWKDRLEMLSTGGTITTKEIGKPRAVMPGTLITPWSSLASVPDDQKPVISSSSSSASIPSTDTIISIEVVSPSSTSTPRPLARTMSMEERAGFMNHLEELSTAKAYMVSNADLAVLKEQTPKGFIYEEEEGRSLNLSSAAGGVIVGAVATFTGLAFS</sequence>
<organism evidence="2 3">
    <name type="scientific">Gymnopus androsaceus JB14</name>
    <dbReference type="NCBI Taxonomy" id="1447944"/>
    <lineage>
        <taxon>Eukaryota</taxon>
        <taxon>Fungi</taxon>
        <taxon>Dikarya</taxon>
        <taxon>Basidiomycota</taxon>
        <taxon>Agaricomycotina</taxon>
        <taxon>Agaricomycetes</taxon>
        <taxon>Agaricomycetidae</taxon>
        <taxon>Agaricales</taxon>
        <taxon>Marasmiineae</taxon>
        <taxon>Omphalotaceae</taxon>
        <taxon>Gymnopus</taxon>
    </lineage>
</organism>
<keyword evidence="3" id="KW-1185">Reference proteome</keyword>
<reference evidence="2" key="1">
    <citation type="journal article" date="2019" name="Environ. Microbiol.">
        <title>Fungal ecological strategies reflected in gene transcription - a case study of two litter decomposers.</title>
        <authorList>
            <person name="Barbi F."/>
            <person name="Kohler A."/>
            <person name="Barry K."/>
            <person name="Baskaran P."/>
            <person name="Daum C."/>
            <person name="Fauchery L."/>
            <person name="Ihrmark K."/>
            <person name="Kuo A."/>
            <person name="LaButti K."/>
            <person name="Lipzen A."/>
            <person name="Morin E."/>
            <person name="Grigoriev I.V."/>
            <person name="Henrissat B."/>
            <person name="Lindahl B."/>
            <person name="Martin F."/>
        </authorList>
    </citation>
    <scope>NUCLEOTIDE SEQUENCE</scope>
    <source>
        <strain evidence="2">JB14</strain>
    </source>
</reference>
<feature type="compositionally biased region" description="Polar residues" evidence="1">
    <location>
        <begin position="1"/>
        <end position="15"/>
    </location>
</feature>
<name>A0A6A4I755_9AGAR</name>
<gene>
    <name evidence="2" type="ORF">BT96DRAFT_916579</name>
</gene>
<evidence type="ECO:0000256" key="1">
    <source>
        <dbReference type="SAM" id="MobiDB-lite"/>
    </source>
</evidence>
<evidence type="ECO:0000313" key="2">
    <source>
        <dbReference type="EMBL" id="KAE9404917.1"/>
    </source>
</evidence>